<gene>
    <name evidence="1" type="ORF">TbgDal_VII6015</name>
</gene>
<dbReference type="AlphaFoldDB" id="C9ZTG8"/>
<dbReference type="KEGG" id="tbg:TbgDal_VII6015"/>
<reference evidence="2" key="1">
    <citation type="journal article" date="2010" name="PLoS Negl. Trop. Dis.">
        <title>The genome sequence of Trypanosoma brucei gambiense, causative agent of chronic human african trypanosomiasis.</title>
        <authorList>
            <person name="Jackson A.P."/>
            <person name="Sanders M."/>
            <person name="Berry A."/>
            <person name="McQuillan J."/>
            <person name="Aslett M.A."/>
            <person name="Quail M.A."/>
            <person name="Chukualim B."/>
            <person name="Capewell P."/>
            <person name="MacLeod A."/>
            <person name="Melville S.E."/>
            <person name="Gibson W."/>
            <person name="Barry J.D."/>
            <person name="Berriman M."/>
            <person name="Hertz-Fowler C."/>
        </authorList>
    </citation>
    <scope>NUCLEOTIDE SEQUENCE [LARGE SCALE GENOMIC DNA]</scope>
    <source>
        <strain evidence="2">MHOM/CI/86/DAL972</strain>
    </source>
</reference>
<evidence type="ECO:0000313" key="2">
    <source>
        <dbReference type="Proteomes" id="UP000002316"/>
    </source>
</evidence>
<name>C9ZTG8_TRYB9</name>
<dbReference type="Proteomes" id="UP000002316">
    <property type="component" value="Chromosome 7"/>
</dbReference>
<dbReference type="RefSeq" id="XP_011774983.1">
    <property type="nucleotide sequence ID" value="XM_011776681.1"/>
</dbReference>
<organism evidence="1 2">
    <name type="scientific">Trypanosoma brucei gambiense (strain MHOM/CI/86/DAL972)</name>
    <dbReference type="NCBI Taxonomy" id="679716"/>
    <lineage>
        <taxon>Eukaryota</taxon>
        <taxon>Discoba</taxon>
        <taxon>Euglenozoa</taxon>
        <taxon>Kinetoplastea</taxon>
        <taxon>Metakinetoplastina</taxon>
        <taxon>Trypanosomatida</taxon>
        <taxon>Trypanosomatidae</taxon>
        <taxon>Trypanosoma</taxon>
    </lineage>
</organism>
<dbReference type="GeneID" id="23862865"/>
<accession>C9ZTG8</accession>
<proteinExistence type="predicted"/>
<protein>
    <submittedName>
        <fullName evidence="1">Uncharacterized protein</fullName>
    </submittedName>
</protein>
<dbReference type="EMBL" id="FN554970">
    <property type="protein sequence ID" value="CBH12703.1"/>
    <property type="molecule type" value="Genomic_DNA"/>
</dbReference>
<evidence type="ECO:0000313" key="1">
    <source>
        <dbReference type="EMBL" id="CBH12703.1"/>
    </source>
</evidence>
<sequence length="128" mass="14536">MLMSNRQKEENKDAKSCHNCNIYIHIHIYNNTITNINVSSSSNNNNNNDSLHPWQTFSQQGTYTETFQTISLSHADKQPGSKKKKMLLLPCHADIHASVSYVHVHSLSAPSPLPFLCFFFCFPAFHSP</sequence>